<feature type="compositionally biased region" description="Polar residues" evidence="1">
    <location>
        <begin position="48"/>
        <end position="58"/>
    </location>
</feature>
<feature type="region of interest" description="Disordered" evidence="1">
    <location>
        <begin position="323"/>
        <end position="435"/>
    </location>
</feature>
<accession>A0A139IEC5</accession>
<feature type="region of interest" description="Disordered" evidence="1">
    <location>
        <begin position="447"/>
        <end position="515"/>
    </location>
</feature>
<feature type="compositionally biased region" description="Polar residues" evidence="1">
    <location>
        <begin position="623"/>
        <end position="633"/>
    </location>
</feature>
<feature type="compositionally biased region" description="Polar residues" evidence="1">
    <location>
        <begin position="388"/>
        <end position="404"/>
    </location>
</feature>
<reference evidence="2 3" key="1">
    <citation type="submission" date="2015-07" db="EMBL/GenBank/DDBJ databases">
        <title>Comparative genomics of the Sigatoka disease complex on banana suggests a link between parallel evolutionary changes in Pseudocercospora fijiensis and Pseudocercospora eumusae and increased virulence on the banana host.</title>
        <authorList>
            <person name="Chang T.-C."/>
            <person name="Salvucci A."/>
            <person name="Crous P.W."/>
            <person name="Stergiopoulos I."/>
        </authorList>
    </citation>
    <scope>NUCLEOTIDE SEQUENCE [LARGE SCALE GENOMIC DNA]</scope>
    <source>
        <strain evidence="2 3">CBS 116634</strain>
    </source>
</reference>
<proteinExistence type="predicted"/>
<dbReference type="OrthoDB" id="5369729at2759"/>
<gene>
    <name evidence="2" type="ORF">AC579_3335</name>
</gene>
<dbReference type="Proteomes" id="UP000073492">
    <property type="component" value="Unassembled WGS sequence"/>
</dbReference>
<keyword evidence="3" id="KW-1185">Reference proteome</keyword>
<feature type="region of interest" description="Disordered" evidence="1">
    <location>
        <begin position="682"/>
        <end position="779"/>
    </location>
</feature>
<feature type="compositionally biased region" description="Polar residues" evidence="1">
    <location>
        <begin position="413"/>
        <end position="434"/>
    </location>
</feature>
<evidence type="ECO:0000313" key="3">
    <source>
        <dbReference type="Proteomes" id="UP000073492"/>
    </source>
</evidence>
<feature type="region of interest" description="Disordered" evidence="1">
    <location>
        <begin position="601"/>
        <end position="647"/>
    </location>
</feature>
<organism evidence="2 3">
    <name type="scientific">Pseudocercospora musae</name>
    <dbReference type="NCBI Taxonomy" id="113226"/>
    <lineage>
        <taxon>Eukaryota</taxon>
        <taxon>Fungi</taxon>
        <taxon>Dikarya</taxon>
        <taxon>Ascomycota</taxon>
        <taxon>Pezizomycotina</taxon>
        <taxon>Dothideomycetes</taxon>
        <taxon>Dothideomycetidae</taxon>
        <taxon>Mycosphaerellales</taxon>
        <taxon>Mycosphaerellaceae</taxon>
        <taxon>Pseudocercospora</taxon>
    </lineage>
</organism>
<evidence type="ECO:0000256" key="1">
    <source>
        <dbReference type="SAM" id="MobiDB-lite"/>
    </source>
</evidence>
<feature type="region of interest" description="Disordered" evidence="1">
    <location>
        <begin position="188"/>
        <end position="240"/>
    </location>
</feature>
<feature type="region of interest" description="Disordered" evidence="1">
    <location>
        <begin position="136"/>
        <end position="168"/>
    </location>
</feature>
<comment type="caution">
    <text evidence="2">The sequence shown here is derived from an EMBL/GenBank/DDBJ whole genome shotgun (WGS) entry which is preliminary data.</text>
</comment>
<feature type="region of interest" description="Disordered" evidence="1">
    <location>
        <begin position="26"/>
        <end position="72"/>
    </location>
</feature>
<protein>
    <submittedName>
        <fullName evidence="2">Uncharacterized protein</fullName>
    </submittedName>
</protein>
<evidence type="ECO:0000313" key="2">
    <source>
        <dbReference type="EMBL" id="KXT13024.1"/>
    </source>
</evidence>
<feature type="region of interest" description="Disordered" evidence="1">
    <location>
        <begin position="554"/>
        <end position="573"/>
    </location>
</feature>
<name>A0A139IEC5_9PEZI</name>
<sequence length="825" mass="89619">MSTTTTEDGDDQVFFDAEAINSESVAGAKIDMGSNGLGLEDASDETSVKNASRSSSPPTVVDDERAATPLRSVRTRRKSLRLRYCSVQEEYIDPVPAIPPRFLGVAGREPPQTRADITQQSRLASSPYTHIHQIEAPEAKTAQNTRNAASTTAAGDKTPKPKPKHLQVRHRPQFPAGHLVHYELTRTPVANGSTPLPEPRKSARSCPASPTRPDRSIPALTKAPRSRTPPPASSKMYRAPPNNFDKIDLFMELGAEDNHSVHGPISEGLRRSMSRASNTNKRRSLPVELATDRRPSTSGNIYTRPASRLDSLRASMDISRCAEPRRVSTARAAPEQFEDNASIASRSQYGRARRYSALQDRPPSRILERVMSPASQASTQFGRRRNTSFDTALSRQSDENNLIFNDTLESHDSSPPASSNPQRTDSSAESQTADTVWDELDELKTRIKKLEGGKTPPTSSAAASGESSERPRTATTAPTTIGSSPKHVRKPEPESQALQQTPTPPSENAIGGPTAATAHPLLQDALARAKDLLSSTVYRTLEATVHESLQLASATGAAGSQGSNPTSVSISDRHVRRKADNICRNLTDLCIALCDSKQEPSTVVPSPAAVSSPAARSTPLSALRNTRSTSAAVNTKPAARPQSRLEARRSSLFASLSPHAPHANFESISPRTISVDDYSASEADYTPTHSNAPPARRLSAVPRETLRSRQNQDYTSADEGRSCRAPSRAMTDIGGLRAKSRLLGEDRSPGAQRRTPSLRESLAAKRSNDSGFEGSRSLSSRRKLLFEKVVEEEVAAPEMQQRRFAADVPSRRSSLNQHRRQVRVE</sequence>
<dbReference type="AlphaFoldDB" id="A0A139IEC5"/>
<feature type="compositionally biased region" description="Polar residues" evidence="1">
    <location>
        <begin position="141"/>
        <end position="153"/>
    </location>
</feature>
<feature type="compositionally biased region" description="Low complexity" evidence="1">
    <location>
        <begin position="554"/>
        <end position="563"/>
    </location>
</feature>
<dbReference type="STRING" id="113226.A0A139IEC5"/>
<feature type="region of interest" description="Disordered" evidence="1">
    <location>
        <begin position="800"/>
        <end position="825"/>
    </location>
</feature>
<dbReference type="EMBL" id="LFZO01000132">
    <property type="protein sequence ID" value="KXT13024.1"/>
    <property type="molecule type" value="Genomic_DNA"/>
</dbReference>
<feature type="region of interest" description="Disordered" evidence="1">
    <location>
        <begin position="272"/>
        <end position="303"/>
    </location>
</feature>
<feature type="compositionally biased region" description="Low complexity" evidence="1">
    <location>
        <begin position="601"/>
        <end position="619"/>
    </location>
</feature>